<feature type="region of interest" description="Disordered" evidence="1">
    <location>
        <begin position="195"/>
        <end position="243"/>
    </location>
</feature>
<feature type="domain" description="FCP1 homology" evidence="2">
    <location>
        <begin position="3"/>
        <end position="148"/>
    </location>
</feature>
<dbReference type="InterPro" id="IPR036412">
    <property type="entry name" value="HAD-like_sf"/>
</dbReference>
<sequence length="268" mass="28995">MATAVLDLDHTILHMTKSSEMPANDAGFAEDVAVFEHLGVEYAVALRVGTTSLVRALKTASVRVVIVTCNLVADKVLAALSARCDVFADLECHIVESRERGAKSLDALGFPRSDNSRRIMIVDDSPSAWTPADQPLILEAKRYDVRELAAAFERDDDEADELLDAELGYLAQIREDLCRFFDGWNDDAGKITNTLFSPPEARSDKGATGFSDVLNNKPTSSDGADLRLRSNNGDTTSGFGPIVVDRDESELWAGLAQESAEPPTSSSS</sequence>
<proteinExistence type="predicted"/>
<dbReference type="AlphaFoldDB" id="A0AAD7UBU2"/>
<evidence type="ECO:0000313" key="3">
    <source>
        <dbReference type="EMBL" id="KAJ8600844.1"/>
    </source>
</evidence>
<reference evidence="3" key="1">
    <citation type="submission" date="2023-01" db="EMBL/GenBank/DDBJ databases">
        <title>Metagenome sequencing of chrysophaentin producing Chrysophaeum taylorii.</title>
        <authorList>
            <person name="Davison J."/>
            <person name="Bewley C."/>
        </authorList>
    </citation>
    <scope>NUCLEOTIDE SEQUENCE</scope>
    <source>
        <strain evidence="3">NIES-1699</strain>
    </source>
</reference>
<keyword evidence="4" id="KW-1185">Reference proteome</keyword>
<comment type="caution">
    <text evidence="3">The sequence shown here is derived from an EMBL/GenBank/DDBJ whole genome shotgun (WGS) entry which is preliminary data.</text>
</comment>
<evidence type="ECO:0000256" key="1">
    <source>
        <dbReference type="SAM" id="MobiDB-lite"/>
    </source>
</evidence>
<dbReference type="Gene3D" id="3.40.50.1000">
    <property type="entry name" value="HAD superfamily/HAD-like"/>
    <property type="match status" value="1"/>
</dbReference>
<dbReference type="Pfam" id="PF03031">
    <property type="entry name" value="NIF"/>
    <property type="match status" value="1"/>
</dbReference>
<gene>
    <name evidence="3" type="ORF">CTAYLR_008510</name>
</gene>
<feature type="compositionally biased region" description="Polar residues" evidence="1">
    <location>
        <begin position="229"/>
        <end position="238"/>
    </location>
</feature>
<dbReference type="Proteomes" id="UP001230188">
    <property type="component" value="Unassembled WGS sequence"/>
</dbReference>
<dbReference type="InterPro" id="IPR004274">
    <property type="entry name" value="FCP1_dom"/>
</dbReference>
<evidence type="ECO:0000259" key="2">
    <source>
        <dbReference type="Pfam" id="PF03031"/>
    </source>
</evidence>
<evidence type="ECO:0000313" key="4">
    <source>
        <dbReference type="Proteomes" id="UP001230188"/>
    </source>
</evidence>
<accession>A0AAD7UBU2</accession>
<name>A0AAD7UBU2_9STRA</name>
<dbReference type="InterPro" id="IPR023214">
    <property type="entry name" value="HAD_sf"/>
</dbReference>
<protein>
    <recommendedName>
        <fullName evidence="2">FCP1 homology domain-containing protein</fullName>
    </recommendedName>
</protein>
<dbReference type="EMBL" id="JAQMWT010000470">
    <property type="protein sequence ID" value="KAJ8600844.1"/>
    <property type="molecule type" value="Genomic_DNA"/>
</dbReference>
<organism evidence="3 4">
    <name type="scientific">Chrysophaeum taylorii</name>
    <dbReference type="NCBI Taxonomy" id="2483200"/>
    <lineage>
        <taxon>Eukaryota</taxon>
        <taxon>Sar</taxon>
        <taxon>Stramenopiles</taxon>
        <taxon>Ochrophyta</taxon>
        <taxon>Pelagophyceae</taxon>
        <taxon>Pelagomonadales</taxon>
        <taxon>Pelagomonadaceae</taxon>
        <taxon>Chrysophaeum</taxon>
    </lineage>
</organism>
<dbReference type="SUPFAM" id="SSF56784">
    <property type="entry name" value="HAD-like"/>
    <property type="match status" value="1"/>
</dbReference>
<feature type="compositionally biased region" description="Polar residues" evidence="1">
    <location>
        <begin position="213"/>
        <end position="222"/>
    </location>
</feature>